<feature type="compositionally biased region" description="Gly residues" evidence="1">
    <location>
        <begin position="205"/>
        <end position="218"/>
    </location>
</feature>
<sequence>MAPLRITVGGSSEITRRPERGVLNIDINGEGKTREIVSNKVTETSNELSKLFRELSPQTDSSGPTADAAVVSFSSTSLRTWRWVPHGEPINSPRAVHRGNLSLVAVFRDFTKMSKVVGMVVGYSNVDINSIDWQLTGATKKTLSSESRKEAIRDAVQKANDYSEVIGRKVAAVEIQDGGNSSFGLLARRPAGLFGNNFGGGSLFGGGHQSSGAPGGSLFGSAHPPPASDPPTSLDLTPQDIQYTSSVQVVFESVDDE</sequence>
<name>A0A9W4HSE5_PENOL</name>
<evidence type="ECO:0000256" key="1">
    <source>
        <dbReference type="SAM" id="MobiDB-lite"/>
    </source>
</evidence>
<dbReference type="EMBL" id="CAJVOS010000025">
    <property type="protein sequence ID" value="CAG8111295.1"/>
    <property type="molecule type" value="Genomic_DNA"/>
</dbReference>
<keyword evidence="3" id="KW-1185">Reference proteome</keyword>
<dbReference type="OrthoDB" id="3335918at2759"/>
<proteinExistence type="predicted"/>
<dbReference type="Gene3D" id="3.30.70.2970">
    <property type="entry name" value="Protein of unknown function (DUF541), domain 2"/>
    <property type="match status" value="1"/>
</dbReference>
<organism evidence="2 3">
    <name type="scientific">Penicillium olsonii</name>
    <dbReference type="NCBI Taxonomy" id="99116"/>
    <lineage>
        <taxon>Eukaryota</taxon>
        <taxon>Fungi</taxon>
        <taxon>Dikarya</taxon>
        <taxon>Ascomycota</taxon>
        <taxon>Pezizomycotina</taxon>
        <taxon>Eurotiomycetes</taxon>
        <taxon>Eurotiomycetidae</taxon>
        <taxon>Eurotiales</taxon>
        <taxon>Aspergillaceae</taxon>
        <taxon>Penicillium</taxon>
    </lineage>
</organism>
<dbReference type="Pfam" id="PF04402">
    <property type="entry name" value="SIMPL"/>
    <property type="match status" value="1"/>
</dbReference>
<dbReference type="InterPro" id="IPR007497">
    <property type="entry name" value="SIMPL/DUF541"/>
</dbReference>
<accession>A0A9W4HSE5</accession>
<dbReference type="Proteomes" id="UP001153618">
    <property type="component" value="Unassembled WGS sequence"/>
</dbReference>
<dbReference type="AlphaFoldDB" id="A0A9W4HSE5"/>
<protein>
    <submittedName>
        <fullName evidence="2">Uncharacterized protein</fullName>
    </submittedName>
</protein>
<dbReference type="Gene3D" id="3.30.110.170">
    <property type="entry name" value="Protein of unknown function (DUF541), domain 1"/>
    <property type="match status" value="1"/>
</dbReference>
<evidence type="ECO:0000313" key="3">
    <source>
        <dbReference type="Proteomes" id="UP001153618"/>
    </source>
</evidence>
<feature type="region of interest" description="Disordered" evidence="1">
    <location>
        <begin position="205"/>
        <end position="238"/>
    </location>
</feature>
<evidence type="ECO:0000313" key="2">
    <source>
        <dbReference type="EMBL" id="CAG8111295.1"/>
    </source>
</evidence>
<comment type="caution">
    <text evidence="2">The sequence shown here is derived from an EMBL/GenBank/DDBJ whole genome shotgun (WGS) entry which is preliminary data.</text>
</comment>
<gene>
    <name evidence="2" type="ORF">POLS_LOCUS4965</name>
</gene>
<reference evidence="2" key="1">
    <citation type="submission" date="2021-07" db="EMBL/GenBank/DDBJ databases">
        <authorList>
            <person name="Branca A.L. A."/>
        </authorList>
    </citation>
    <scope>NUCLEOTIDE SEQUENCE</scope>
</reference>